<dbReference type="AlphaFoldDB" id="A0A3N4HFW6"/>
<evidence type="ECO:0000313" key="11">
    <source>
        <dbReference type="EMBL" id="RPA71020.1"/>
    </source>
</evidence>
<comment type="pathway">
    <text evidence="1">Nitrogen metabolism; urea cycle; L-ornithine and urea from L-arginine: step 1/1.</text>
</comment>
<comment type="cofactor">
    <cofactor evidence="10">
        <name>Mn(2+)</name>
        <dbReference type="ChEBI" id="CHEBI:29035"/>
    </cofactor>
    <text evidence="10">Binds 2 manganese ions per subunit.</text>
</comment>
<dbReference type="OrthoDB" id="9992747at2759"/>
<evidence type="ECO:0000256" key="9">
    <source>
        <dbReference type="PROSITE-ProRule" id="PRU00742"/>
    </source>
</evidence>
<dbReference type="EMBL" id="ML119987">
    <property type="protein sequence ID" value="RPA71020.1"/>
    <property type="molecule type" value="Genomic_DNA"/>
</dbReference>
<organism evidence="11 12">
    <name type="scientific">Ascobolus immersus RN42</name>
    <dbReference type="NCBI Taxonomy" id="1160509"/>
    <lineage>
        <taxon>Eukaryota</taxon>
        <taxon>Fungi</taxon>
        <taxon>Dikarya</taxon>
        <taxon>Ascomycota</taxon>
        <taxon>Pezizomycotina</taxon>
        <taxon>Pezizomycetes</taxon>
        <taxon>Pezizales</taxon>
        <taxon>Ascobolaceae</taxon>
        <taxon>Ascobolus</taxon>
    </lineage>
</organism>
<dbReference type="FunFam" id="3.40.800.10:FF:000012">
    <property type="entry name" value="Arginase"/>
    <property type="match status" value="1"/>
</dbReference>
<gene>
    <name evidence="11" type="ORF">BJ508DRAFT_232479</name>
</gene>
<keyword evidence="4 10" id="KW-0056">Arginine metabolism</keyword>
<sequence>MTIDNLNPAPTEPSPPRYLSSKTDLGITAVAFSGGQAKLGVDIGPKELIKAGLLTSLSEDLEYTLHWDRLVHAYPDLLPAHDPRVDNMLTPLSVSAVTKRLSEQVYDHAIQGRLTLTLGGDHSIAMGSVFGSAKAIHERTGKKLGLIWVDAHADINTPATSGSGNIHGMPVAFLAGIAKHPLFAWMQDQVVGKRGVIDTSRIVYIGLRDVDKGEKRILREEGIRAFSMHDVDRHGIGKVVDMALDYLRDEEGDTGPLYLSFDVDALDPSFAAATGTPVRGGLTLREGDFICECIHETGNLVGVDLVEVNPVEDRSGGAIAEETVRNAVSLVRCALGESLL</sequence>
<dbReference type="GO" id="GO:0005634">
    <property type="term" value="C:nucleus"/>
    <property type="evidence" value="ECO:0007669"/>
    <property type="project" value="TreeGrafter"/>
</dbReference>
<protein>
    <recommendedName>
        <fullName evidence="3 10">Arginase</fullName>
        <ecNumber evidence="2 10">3.5.3.1</ecNumber>
    </recommendedName>
</protein>
<dbReference type="PANTHER" id="PTHR43782:SF3">
    <property type="entry name" value="ARGINASE"/>
    <property type="match status" value="1"/>
</dbReference>
<proteinExistence type="inferred from homology"/>
<dbReference type="GO" id="GO:0006525">
    <property type="term" value="P:arginine metabolic process"/>
    <property type="evidence" value="ECO:0007669"/>
    <property type="project" value="UniProtKB-KW"/>
</dbReference>
<dbReference type="CDD" id="cd09989">
    <property type="entry name" value="Arginase"/>
    <property type="match status" value="1"/>
</dbReference>
<evidence type="ECO:0000256" key="6">
    <source>
        <dbReference type="ARBA" id="ARBA00022801"/>
    </source>
</evidence>
<dbReference type="SUPFAM" id="SSF52768">
    <property type="entry name" value="Arginase/deacetylase"/>
    <property type="match status" value="1"/>
</dbReference>
<dbReference type="Proteomes" id="UP000275078">
    <property type="component" value="Unassembled WGS sequence"/>
</dbReference>
<keyword evidence="12" id="KW-1185">Reference proteome</keyword>
<evidence type="ECO:0000256" key="10">
    <source>
        <dbReference type="RuleBase" id="RU361159"/>
    </source>
</evidence>
<evidence type="ECO:0000256" key="4">
    <source>
        <dbReference type="ARBA" id="ARBA00022503"/>
    </source>
</evidence>
<evidence type="ECO:0000256" key="8">
    <source>
        <dbReference type="ARBA" id="ARBA00047391"/>
    </source>
</evidence>
<accession>A0A3N4HFW6</accession>
<dbReference type="InterPro" id="IPR023696">
    <property type="entry name" value="Ureohydrolase_dom_sf"/>
</dbReference>
<dbReference type="NCBIfam" id="TIGR01229">
    <property type="entry name" value="rocF_arginase"/>
    <property type="match status" value="1"/>
</dbReference>
<reference evidence="11 12" key="1">
    <citation type="journal article" date="2018" name="Nat. Ecol. Evol.">
        <title>Pezizomycetes genomes reveal the molecular basis of ectomycorrhizal truffle lifestyle.</title>
        <authorList>
            <person name="Murat C."/>
            <person name="Payen T."/>
            <person name="Noel B."/>
            <person name="Kuo A."/>
            <person name="Morin E."/>
            <person name="Chen J."/>
            <person name="Kohler A."/>
            <person name="Krizsan K."/>
            <person name="Balestrini R."/>
            <person name="Da Silva C."/>
            <person name="Montanini B."/>
            <person name="Hainaut M."/>
            <person name="Levati E."/>
            <person name="Barry K.W."/>
            <person name="Belfiori B."/>
            <person name="Cichocki N."/>
            <person name="Clum A."/>
            <person name="Dockter R.B."/>
            <person name="Fauchery L."/>
            <person name="Guy J."/>
            <person name="Iotti M."/>
            <person name="Le Tacon F."/>
            <person name="Lindquist E.A."/>
            <person name="Lipzen A."/>
            <person name="Malagnac F."/>
            <person name="Mello A."/>
            <person name="Molinier V."/>
            <person name="Miyauchi S."/>
            <person name="Poulain J."/>
            <person name="Riccioni C."/>
            <person name="Rubini A."/>
            <person name="Sitrit Y."/>
            <person name="Splivallo R."/>
            <person name="Traeger S."/>
            <person name="Wang M."/>
            <person name="Zifcakova L."/>
            <person name="Wipf D."/>
            <person name="Zambonelli A."/>
            <person name="Paolocci F."/>
            <person name="Nowrousian M."/>
            <person name="Ottonello S."/>
            <person name="Baldrian P."/>
            <person name="Spatafora J.W."/>
            <person name="Henrissat B."/>
            <person name="Nagy L.G."/>
            <person name="Aury J.M."/>
            <person name="Wincker P."/>
            <person name="Grigoriev I.V."/>
            <person name="Bonfante P."/>
            <person name="Martin F.M."/>
        </authorList>
    </citation>
    <scope>NUCLEOTIDE SEQUENCE [LARGE SCALE GENOMIC DNA]</scope>
    <source>
        <strain evidence="11 12">RN42</strain>
    </source>
</reference>
<dbReference type="InterPro" id="IPR006035">
    <property type="entry name" value="Ureohydrolase"/>
</dbReference>
<evidence type="ECO:0000256" key="1">
    <source>
        <dbReference type="ARBA" id="ARBA00005098"/>
    </source>
</evidence>
<dbReference type="InterPro" id="IPR014033">
    <property type="entry name" value="Arginase"/>
</dbReference>
<dbReference type="Pfam" id="PF00491">
    <property type="entry name" value="Arginase"/>
    <property type="match status" value="1"/>
</dbReference>
<dbReference type="PROSITE" id="PS51409">
    <property type="entry name" value="ARGINASE_2"/>
    <property type="match status" value="1"/>
</dbReference>
<evidence type="ECO:0000256" key="2">
    <source>
        <dbReference type="ARBA" id="ARBA00012168"/>
    </source>
</evidence>
<evidence type="ECO:0000256" key="5">
    <source>
        <dbReference type="ARBA" id="ARBA00022723"/>
    </source>
</evidence>
<comment type="catalytic activity">
    <reaction evidence="8 10">
        <text>L-arginine + H2O = urea + L-ornithine</text>
        <dbReference type="Rhea" id="RHEA:20569"/>
        <dbReference type="ChEBI" id="CHEBI:15377"/>
        <dbReference type="ChEBI" id="CHEBI:16199"/>
        <dbReference type="ChEBI" id="CHEBI:32682"/>
        <dbReference type="ChEBI" id="CHEBI:46911"/>
        <dbReference type="EC" id="3.5.3.1"/>
    </reaction>
</comment>
<dbReference type="GO" id="GO:0004053">
    <property type="term" value="F:arginase activity"/>
    <property type="evidence" value="ECO:0007669"/>
    <property type="project" value="UniProtKB-EC"/>
</dbReference>
<keyword evidence="7 10" id="KW-0464">Manganese</keyword>
<dbReference type="STRING" id="1160509.A0A3N4HFW6"/>
<evidence type="ECO:0000313" key="12">
    <source>
        <dbReference type="Proteomes" id="UP000275078"/>
    </source>
</evidence>
<evidence type="ECO:0000256" key="7">
    <source>
        <dbReference type="ARBA" id="ARBA00023211"/>
    </source>
</evidence>
<dbReference type="GO" id="GO:0030145">
    <property type="term" value="F:manganese ion binding"/>
    <property type="evidence" value="ECO:0007669"/>
    <property type="project" value="TreeGrafter"/>
</dbReference>
<comment type="similarity">
    <text evidence="9 10">Belongs to the arginase family.</text>
</comment>
<dbReference type="GO" id="GO:0005829">
    <property type="term" value="C:cytosol"/>
    <property type="evidence" value="ECO:0007669"/>
    <property type="project" value="TreeGrafter"/>
</dbReference>
<dbReference type="EC" id="3.5.3.1" evidence="2 10"/>
<dbReference type="PANTHER" id="PTHR43782">
    <property type="entry name" value="ARGINASE"/>
    <property type="match status" value="1"/>
</dbReference>
<dbReference type="Gene3D" id="3.40.800.10">
    <property type="entry name" value="Ureohydrolase domain"/>
    <property type="match status" value="1"/>
</dbReference>
<dbReference type="PRINTS" id="PR00116">
    <property type="entry name" value="ARGINASE"/>
</dbReference>
<keyword evidence="6 10" id="KW-0378">Hydrolase</keyword>
<keyword evidence="5 10" id="KW-0479">Metal-binding</keyword>
<name>A0A3N4HFW6_ASCIM</name>
<evidence type="ECO:0000256" key="3">
    <source>
        <dbReference type="ARBA" id="ARBA00018123"/>
    </source>
</evidence>